<dbReference type="KEGG" id="bpf:BpOF4_17175"/>
<reference evidence="1 2" key="1">
    <citation type="journal article" date="2011" name="Environ. Microbiol.">
        <title>Genome of alkaliphilic Bacillus pseudofirmus OF4 reveals adaptations that support the ability to grow in an external pH range from 7.5 to 11.4.</title>
        <authorList>
            <person name="Janto B."/>
            <person name="Ahmed A."/>
            <person name="Ito M."/>
            <person name="Liu J."/>
            <person name="Hicks D.B."/>
            <person name="Pagni S."/>
            <person name="Fackelmayer O.J."/>
            <person name="Smith T.A."/>
            <person name="Earl J."/>
            <person name="Elbourne L.D."/>
            <person name="Hassan K."/>
            <person name="Paulsen I.T."/>
            <person name="Kolsto A.B."/>
            <person name="Tourasse N.J."/>
            <person name="Ehrlich G.D."/>
            <person name="Boissy R."/>
            <person name="Ivey D.M."/>
            <person name="Li G."/>
            <person name="Xue Y."/>
            <person name="Ma Y."/>
            <person name="Hu F.Z."/>
            <person name="Krulwich T.A."/>
        </authorList>
    </citation>
    <scope>NUCLEOTIDE SEQUENCE [LARGE SCALE GENOMIC DNA]</scope>
    <source>
        <strain evidence="2">ATCC BAA-2126 / JCM 17055 / OF4</strain>
    </source>
</reference>
<organism evidence="1 2">
    <name type="scientific">Alkalihalophilus pseudofirmus (strain ATCC BAA-2126 / JCM 17055 / OF4)</name>
    <name type="common">Bacillus pseudofirmus</name>
    <dbReference type="NCBI Taxonomy" id="398511"/>
    <lineage>
        <taxon>Bacteria</taxon>
        <taxon>Bacillati</taxon>
        <taxon>Bacillota</taxon>
        <taxon>Bacilli</taxon>
        <taxon>Bacillales</taxon>
        <taxon>Bacillaceae</taxon>
        <taxon>Alkalihalophilus</taxon>
    </lineage>
</organism>
<proteinExistence type="predicted"/>
<name>D3FQV6_ALKPO</name>
<dbReference type="AlphaFoldDB" id="D3FQV6"/>
<accession>D3FQV6</accession>
<dbReference type="RefSeq" id="WP_012958838.1">
    <property type="nucleotide sequence ID" value="NC_013791.2"/>
</dbReference>
<sequence>MAKIERVLAKEPNILMDEALSNKSIQGQYYYWEQADSISFKVEFR</sequence>
<keyword evidence="2" id="KW-1185">Reference proteome</keyword>
<dbReference type="STRING" id="398511.BpOF4_17175"/>
<evidence type="ECO:0000313" key="2">
    <source>
        <dbReference type="Proteomes" id="UP000001544"/>
    </source>
</evidence>
<protein>
    <submittedName>
        <fullName evidence="1">Uncharacterized protein</fullName>
    </submittedName>
</protein>
<gene>
    <name evidence="1" type="ordered locus">BpOF4_17175</name>
</gene>
<dbReference type="EMBL" id="CP001878">
    <property type="protein sequence ID" value="ADC51476.1"/>
    <property type="molecule type" value="Genomic_DNA"/>
</dbReference>
<dbReference type="Proteomes" id="UP000001544">
    <property type="component" value="Chromosome"/>
</dbReference>
<evidence type="ECO:0000313" key="1">
    <source>
        <dbReference type="EMBL" id="ADC51476.1"/>
    </source>
</evidence>
<dbReference type="HOGENOM" id="CLU_3196265_0_0_9"/>